<dbReference type="EMBL" id="KE344041">
    <property type="protein sequence ID" value="EXB51558.1"/>
    <property type="molecule type" value="Genomic_DNA"/>
</dbReference>
<feature type="compositionally biased region" description="Polar residues" evidence="5">
    <location>
        <begin position="1"/>
        <end position="20"/>
    </location>
</feature>
<proteinExistence type="predicted"/>
<dbReference type="InterPro" id="IPR001841">
    <property type="entry name" value="Znf_RING"/>
</dbReference>
<dbReference type="SUPFAM" id="SSF57850">
    <property type="entry name" value="RING/U-box"/>
    <property type="match status" value="1"/>
</dbReference>
<dbReference type="GO" id="GO:0008270">
    <property type="term" value="F:zinc ion binding"/>
    <property type="evidence" value="ECO:0007669"/>
    <property type="project" value="UniProtKB-KW"/>
</dbReference>
<dbReference type="SMART" id="SM00184">
    <property type="entry name" value="RING"/>
    <property type="match status" value="1"/>
</dbReference>
<name>W9R1L3_9ROSA</name>
<dbReference type="GO" id="GO:0032183">
    <property type="term" value="F:SUMO binding"/>
    <property type="evidence" value="ECO:0007669"/>
    <property type="project" value="TreeGrafter"/>
</dbReference>
<organism evidence="7 8">
    <name type="scientific">Morus notabilis</name>
    <dbReference type="NCBI Taxonomy" id="981085"/>
    <lineage>
        <taxon>Eukaryota</taxon>
        <taxon>Viridiplantae</taxon>
        <taxon>Streptophyta</taxon>
        <taxon>Embryophyta</taxon>
        <taxon>Tracheophyta</taxon>
        <taxon>Spermatophyta</taxon>
        <taxon>Magnoliopsida</taxon>
        <taxon>eudicotyledons</taxon>
        <taxon>Gunneridae</taxon>
        <taxon>Pentapetalae</taxon>
        <taxon>rosids</taxon>
        <taxon>fabids</taxon>
        <taxon>Rosales</taxon>
        <taxon>Moraceae</taxon>
        <taxon>Moreae</taxon>
        <taxon>Morus</taxon>
    </lineage>
</organism>
<evidence type="ECO:0000256" key="3">
    <source>
        <dbReference type="ARBA" id="ARBA00022833"/>
    </source>
</evidence>
<dbReference type="Pfam" id="PF13639">
    <property type="entry name" value="zf-RING_2"/>
    <property type="match status" value="1"/>
</dbReference>
<dbReference type="OrthoDB" id="6105938at2759"/>
<feature type="domain" description="RING-type" evidence="6">
    <location>
        <begin position="162"/>
        <end position="200"/>
    </location>
</feature>
<dbReference type="InterPro" id="IPR017907">
    <property type="entry name" value="Znf_RING_CS"/>
</dbReference>
<dbReference type="GO" id="GO:0006511">
    <property type="term" value="P:ubiquitin-dependent protein catabolic process"/>
    <property type="evidence" value="ECO:0007669"/>
    <property type="project" value="TreeGrafter"/>
</dbReference>
<gene>
    <name evidence="7" type="ORF">L484_002830</name>
</gene>
<evidence type="ECO:0000256" key="5">
    <source>
        <dbReference type="SAM" id="MobiDB-lite"/>
    </source>
</evidence>
<dbReference type="PROSITE" id="PS50089">
    <property type="entry name" value="ZF_RING_2"/>
    <property type="match status" value="1"/>
</dbReference>
<dbReference type="PANTHER" id="PTHR47094:SF16">
    <property type="entry name" value="E3 UBIQUITIN-PROTEIN LIGASE RNF4-LIKE ISOFORM X1"/>
    <property type="match status" value="1"/>
</dbReference>
<evidence type="ECO:0000256" key="4">
    <source>
        <dbReference type="PROSITE-ProRule" id="PRU00175"/>
    </source>
</evidence>
<dbReference type="GO" id="GO:0061630">
    <property type="term" value="F:ubiquitin protein ligase activity"/>
    <property type="evidence" value="ECO:0007669"/>
    <property type="project" value="InterPro"/>
</dbReference>
<dbReference type="GO" id="GO:0016874">
    <property type="term" value="F:ligase activity"/>
    <property type="evidence" value="ECO:0007669"/>
    <property type="project" value="UniProtKB-KW"/>
</dbReference>
<dbReference type="PANTHER" id="PTHR47094">
    <property type="entry name" value="ELFLESS, ISOFORM B"/>
    <property type="match status" value="1"/>
</dbReference>
<dbReference type="KEGG" id="mnt:21386385"/>
<reference evidence="8" key="1">
    <citation type="submission" date="2013-01" db="EMBL/GenBank/DDBJ databases">
        <title>Draft Genome Sequence of a Mulberry Tree, Morus notabilis C.K. Schneid.</title>
        <authorList>
            <person name="He N."/>
            <person name="Zhao S."/>
        </authorList>
    </citation>
    <scope>NUCLEOTIDE SEQUENCE</scope>
</reference>
<dbReference type="eggNOG" id="KOG0320">
    <property type="taxonomic scope" value="Eukaryota"/>
</dbReference>
<keyword evidence="7" id="KW-0436">Ligase</keyword>
<dbReference type="InterPro" id="IPR049627">
    <property type="entry name" value="SLX8"/>
</dbReference>
<dbReference type="STRING" id="981085.W9R1L3"/>
<keyword evidence="2 4" id="KW-0863">Zinc-finger</keyword>
<evidence type="ECO:0000256" key="2">
    <source>
        <dbReference type="ARBA" id="ARBA00022771"/>
    </source>
</evidence>
<accession>W9R1L3</accession>
<feature type="compositionally biased region" description="Basic and acidic residues" evidence="5">
    <location>
        <begin position="23"/>
        <end position="38"/>
    </location>
</feature>
<keyword evidence="8" id="KW-1185">Reference proteome</keyword>
<keyword evidence="3" id="KW-0862">Zinc</keyword>
<evidence type="ECO:0000259" key="6">
    <source>
        <dbReference type="PROSITE" id="PS50089"/>
    </source>
</evidence>
<feature type="region of interest" description="Disordered" evidence="5">
    <location>
        <begin position="1"/>
        <end position="56"/>
    </location>
</feature>
<dbReference type="PROSITE" id="PS00518">
    <property type="entry name" value="ZF_RING_1"/>
    <property type="match status" value="1"/>
</dbReference>
<dbReference type="GO" id="GO:0140082">
    <property type="term" value="F:SUMO-ubiquitin ligase activity"/>
    <property type="evidence" value="ECO:0007669"/>
    <property type="project" value="TreeGrafter"/>
</dbReference>
<evidence type="ECO:0000313" key="8">
    <source>
        <dbReference type="Proteomes" id="UP000030645"/>
    </source>
</evidence>
<keyword evidence="1" id="KW-0479">Metal-binding</keyword>
<protein>
    <submittedName>
        <fullName evidence="7">E3 ubiquitin ligase RNF4</fullName>
    </submittedName>
</protein>
<evidence type="ECO:0000313" key="7">
    <source>
        <dbReference type="EMBL" id="EXB51558.1"/>
    </source>
</evidence>
<dbReference type="GO" id="GO:0033768">
    <property type="term" value="C:SUMO-targeted ubiquitin ligase complex"/>
    <property type="evidence" value="ECO:0007669"/>
    <property type="project" value="TreeGrafter"/>
</dbReference>
<dbReference type="AlphaFoldDB" id="W9R1L3"/>
<dbReference type="Gene3D" id="3.30.40.10">
    <property type="entry name" value="Zinc/RING finger domain, C3HC4 (zinc finger)"/>
    <property type="match status" value="1"/>
</dbReference>
<dbReference type="Proteomes" id="UP000030645">
    <property type="component" value="Unassembled WGS sequence"/>
</dbReference>
<evidence type="ECO:0000256" key="1">
    <source>
        <dbReference type="ARBA" id="ARBA00022723"/>
    </source>
</evidence>
<dbReference type="InterPro" id="IPR013083">
    <property type="entry name" value="Znf_RING/FYVE/PHD"/>
</dbReference>
<sequence>MSQPSGSLSFDDSMTTSEIQQRLGEEMSDSQRGKKILDLDLNDPPVPSDYGKPQAPQNVKDFEVIDDDVVIISPTMFAEAKNNSSRNLEVTVVTHANTEVNNNRSEASTSYPVTVHRNKRRRLLRNQAVLNWEIYMNSEDSCKVQTKDDTVISPSEALSFNCPICIGPMSEETSTKCGHIFCKKCIEAAIKVQRKCPTCRHKLRMKDIIRIYLPTSI</sequence>